<dbReference type="Gene3D" id="2.40.420.20">
    <property type="match status" value="1"/>
</dbReference>
<keyword evidence="3" id="KW-0175">Coiled coil</keyword>
<keyword evidence="4" id="KW-1133">Transmembrane helix</keyword>
<proteinExistence type="inferred from homology"/>
<dbReference type="GO" id="GO:0022857">
    <property type="term" value="F:transmembrane transporter activity"/>
    <property type="evidence" value="ECO:0007669"/>
    <property type="project" value="InterPro"/>
</dbReference>
<evidence type="ECO:0000259" key="6">
    <source>
        <dbReference type="Pfam" id="PF25954"/>
    </source>
</evidence>
<evidence type="ECO:0000256" key="3">
    <source>
        <dbReference type="ARBA" id="ARBA00023054"/>
    </source>
</evidence>
<dbReference type="GO" id="GO:0030313">
    <property type="term" value="C:cell envelope"/>
    <property type="evidence" value="ECO:0007669"/>
    <property type="project" value="UniProtKB-SubCell"/>
</dbReference>
<dbReference type="NCBIfam" id="TIGR01730">
    <property type="entry name" value="RND_mfp"/>
    <property type="match status" value="1"/>
</dbReference>
<dbReference type="InterPro" id="IPR006143">
    <property type="entry name" value="RND_pump_MFP"/>
</dbReference>
<evidence type="ECO:0000259" key="5">
    <source>
        <dbReference type="Pfam" id="PF25917"/>
    </source>
</evidence>
<dbReference type="PRINTS" id="PR01490">
    <property type="entry name" value="RTXTOXIND"/>
</dbReference>
<comment type="caution">
    <text evidence="7">The sequence shown here is derived from an EMBL/GenBank/DDBJ whole genome shotgun (WGS) entry which is preliminary data.</text>
</comment>
<dbReference type="InterPro" id="IPR058792">
    <property type="entry name" value="Beta-barrel_RND_2"/>
</dbReference>
<dbReference type="GO" id="GO:0016020">
    <property type="term" value="C:membrane"/>
    <property type="evidence" value="ECO:0007669"/>
    <property type="project" value="InterPro"/>
</dbReference>
<keyword evidence="4" id="KW-0812">Transmembrane</keyword>
<feature type="transmembrane region" description="Helical" evidence="4">
    <location>
        <begin position="9"/>
        <end position="27"/>
    </location>
</feature>
<evidence type="ECO:0008006" key="9">
    <source>
        <dbReference type="Google" id="ProtNLM"/>
    </source>
</evidence>
<dbReference type="InterPro" id="IPR058625">
    <property type="entry name" value="MdtA-like_BSH"/>
</dbReference>
<reference evidence="7 8" key="1">
    <citation type="journal article" date="2016" name="Nat. Commun.">
        <title>Thousands of microbial genomes shed light on interconnected biogeochemical processes in an aquifer system.</title>
        <authorList>
            <person name="Anantharaman K."/>
            <person name="Brown C.T."/>
            <person name="Hug L.A."/>
            <person name="Sharon I."/>
            <person name="Castelle C.J."/>
            <person name="Probst A.J."/>
            <person name="Thomas B.C."/>
            <person name="Singh A."/>
            <person name="Wilkins M.J."/>
            <person name="Karaoz U."/>
            <person name="Brodie E.L."/>
            <person name="Williams K.H."/>
            <person name="Hubbard S.S."/>
            <person name="Banfield J.F."/>
        </authorList>
    </citation>
    <scope>NUCLEOTIDE SEQUENCE [LARGE SCALE GENOMIC DNA]</scope>
</reference>
<dbReference type="Gene3D" id="2.40.30.170">
    <property type="match status" value="1"/>
</dbReference>
<accession>A0A1G2TZB0</accession>
<dbReference type="PANTHER" id="PTHR32347">
    <property type="entry name" value="EFFLUX SYSTEM COMPONENT YKNX-RELATED"/>
    <property type="match status" value="1"/>
</dbReference>
<sequence length="492" mass="53435">MFSFLSKKILIYFSLAIVVIIIVVVSLNNNNGKEVATVVRADVVQEVAVTGKVKPNQNVDLGFDKSGRVGNVYISIGENVKQGQIIATLDAGEISADLSKSKAILLEENIKLRELKNTAPASFSDASKNLDATIKESFADADNAIRNRVDQFFKNSTTNPQFEVSITSGNFIHYFNVPYDLVVDINNKRKEVEIILIDWQNRTLNISSDNLISEADKAINDLNTISKFLDKVAEAINTFSPADYAYETTVNNYKTAISSARGEVSGAVSTLVTAKDKLNLAPTLAIDGQFESVLAQEAKVKQAEASVFSLESSLDKTVISAPFDGVVTLQDAKVGGAVSAGKVFISIASQDQFYIEANISEIHIGKIKLGNPVSVDFDAFPKEVFSGVVFYIEPGDVIIDGVVNYKIRVNLMNPESRIKNGLTANIKIQTDKKSDVLTLPLYAITKEGDEVFVNKIVAKGKKQKTPITLGLTSNDGTVEILSGLEEGDIVEF</sequence>
<dbReference type="AlphaFoldDB" id="A0A1G2TZB0"/>
<evidence type="ECO:0000256" key="2">
    <source>
        <dbReference type="ARBA" id="ARBA00009477"/>
    </source>
</evidence>
<organism evidence="7 8">
    <name type="scientific">Candidatus Zambryskibacteria bacterium RIFCSPLOWO2_01_FULL_35_19</name>
    <dbReference type="NCBI Taxonomy" id="1802757"/>
    <lineage>
        <taxon>Bacteria</taxon>
        <taxon>Candidatus Zambryskiibacteriota</taxon>
    </lineage>
</organism>
<comment type="similarity">
    <text evidence="2">Belongs to the membrane fusion protein (MFP) (TC 8.A.1) family.</text>
</comment>
<dbReference type="Pfam" id="PF25954">
    <property type="entry name" value="Beta-barrel_RND_2"/>
    <property type="match status" value="1"/>
</dbReference>
<dbReference type="SUPFAM" id="SSF111369">
    <property type="entry name" value="HlyD-like secretion proteins"/>
    <property type="match status" value="1"/>
</dbReference>
<name>A0A1G2TZB0_9BACT</name>
<evidence type="ECO:0000313" key="7">
    <source>
        <dbReference type="EMBL" id="OHB02641.1"/>
    </source>
</evidence>
<dbReference type="Proteomes" id="UP000178404">
    <property type="component" value="Unassembled WGS sequence"/>
</dbReference>
<feature type="domain" description="Multidrug resistance protein MdtA-like barrel-sandwich hybrid" evidence="5">
    <location>
        <begin position="64"/>
        <end position="342"/>
    </location>
</feature>
<dbReference type="Gene3D" id="2.40.50.100">
    <property type="match status" value="1"/>
</dbReference>
<protein>
    <recommendedName>
        <fullName evidence="9">Membrane fusion protein biotin-lipoyl like domain-containing protein</fullName>
    </recommendedName>
</protein>
<dbReference type="EMBL" id="MHWA01000001">
    <property type="protein sequence ID" value="OHB02641.1"/>
    <property type="molecule type" value="Genomic_DNA"/>
</dbReference>
<feature type="domain" description="CusB-like beta-barrel" evidence="6">
    <location>
        <begin position="355"/>
        <end position="430"/>
    </location>
</feature>
<dbReference type="PANTHER" id="PTHR32347:SF23">
    <property type="entry name" value="BLL5650 PROTEIN"/>
    <property type="match status" value="1"/>
</dbReference>
<keyword evidence="4" id="KW-0472">Membrane</keyword>
<dbReference type="Pfam" id="PF25917">
    <property type="entry name" value="BSH_RND"/>
    <property type="match status" value="1"/>
</dbReference>
<evidence type="ECO:0000256" key="4">
    <source>
        <dbReference type="SAM" id="Phobius"/>
    </source>
</evidence>
<dbReference type="InterPro" id="IPR050465">
    <property type="entry name" value="UPF0194_transport"/>
</dbReference>
<evidence type="ECO:0000256" key="1">
    <source>
        <dbReference type="ARBA" id="ARBA00004196"/>
    </source>
</evidence>
<comment type="subcellular location">
    <subcellularLocation>
        <location evidence="1">Cell envelope</location>
    </subcellularLocation>
</comment>
<gene>
    <name evidence="7" type="ORF">A3A90_01785</name>
</gene>
<evidence type="ECO:0000313" key="8">
    <source>
        <dbReference type="Proteomes" id="UP000178404"/>
    </source>
</evidence>